<sequence>MEDTMSEYRIGQVITGRVTGIQPYGAFVALDEHTQGLIHISECHHGFVDDVSKFLSVGQEVSVMIIDIDLYTEKISLSIRCLEKPFDFSQPRKRARFQHKVYWIDRGVSTGFKPIRERLDGWVKQALVDIDAGK</sequence>
<dbReference type="GO" id="GO:0005840">
    <property type="term" value="C:ribosome"/>
    <property type="evidence" value="ECO:0007669"/>
    <property type="project" value="UniProtKB-KW"/>
</dbReference>
<protein>
    <submittedName>
        <fullName evidence="5">Polyribonucleotide nucleotidyltransferase</fullName>
    </submittedName>
</protein>
<dbReference type="Pfam" id="PF00575">
    <property type="entry name" value="S1"/>
    <property type="match status" value="1"/>
</dbReference>
<evidence type="ECO:0000313" key="5">
    <source>
        <dbReference type="EMBL" id="KRN84507.1"/>
    </source>
</evidence>
<feature type="domain" description="S1 motif" evidence="4">
    <location>
        <begin position="11"/>
        <end position="80"/>
    </location>
</feature>
<dbReference type="PATRIC" id="fig|89059.3.peg.1208"/>
<dbReference type="Gene3D" id="2.40.50.140">
    <property type="entry name" value="Nucleic acid-binding proteins"/>
    <property type="match status" value="1"/>
</dbReference>
<dbReference type="Proteomes" id="UP000051491">
    <property type="component" value="Unassembled WGS sequence"/>
</dbReference>
<dbReference type="AlphaFoldDB" id="A0A0R2K533"/>
<keyword evidence="2" id="KW-0689">Ribosomal protein</keyword>
<dbReference type="PROSITE" id="PS50126">
    <property type="entry name" value="S1"/>
    <property type="match status" value="1"/>
</dbReference>
<dbReference type="GO" id="GO:0005737">
    <property type="term" value="C:cytoplasm"/>
    <property type="evidence" value="ECO:0007669"/>
    <property type="project" value="UniProtKB-ARBA"/>
</dbReference>
<dbReference type="FunFam" id="2.40.50.140:FF:000051">
    <property type="entry name" value="RNA-binding transcriptional accessory protein"/>
    <property type="match status" value="1"/>
</dbReference>
<evidence type="ECO:0000259" key="4">
    <source>
        <dbReference type="PROSITE" id="PS50126"/>
    </source>
</evidence>
<dbReference type="NCBIfam" id="NF040579">
    <property type="entry name" value="S1_dom_CvfD"/>
    <property type="match status" value="1"/>
</dbReference>
<dbReference type="GO" id="GO:1990904">
    <property type="term" value="C:ribonucleoprotein complex"/>
    <property type="evidence" value="ECO:0007669"/>
    <property type="project" value="UniProtKB-KW"/>
</dbReference>
<dbReference type="GO" id="GO:0003729">
    <property type="term" value="F:mRNA binding"/>
    <property type="evidence" value="ECO:0007669"/>
    <property type="project" value="TreeGrafter"/>
</dbReference>
<proteinExistence type="inferred from homology"/>
<dbReference type="STRING" id="89059.LAC1533_0919"/>
<evidence type="ECO:0000256" key="2">
    <source>
        <dbReference type="ARBA" id="ARBA00022980"/>
    </source>
</evidence>
<dbReference type="GO" id="GO:0006412">
    <property type="term" value="P:translation"/>
    <property type="evidence" value="ECO:0007669"/>
    <property type="project" value="TreeGrafter"/>
</dbReference>
<name>A0A0R2K533_9LACO</name>
<evidence type="ECO:0000313" key="6">
    <source>
        <dbReference type="Proteomes" id="UP000051491"/>
    </source>
</evidence>
<comment type="similarity">
    <text evidence="1">Belongs to the bacterial ribosomal protein bS1 family.</text>
</comment>
<keyword evidence="5" id="KW-0808">Transferase</keyword>
<dbReference type="PANTHER" id="PTHR10724:SF7">
    <property type="entry name" value="SMALL RIBOSOMAL SUBUNIT PROTEIN BS1C"/>
    <property type="match status" value="1"/>
</dbReference>
<dbReference type="EMBL" id="JQBK01000029">
    <property type="protein sequence ID" value="KRN84507.1"/>
    <property type="molecule type" value="Genomic_DNA"/>
</dbReference>
<dbReference type="InterPro" id="IPR012340">
    <property type="entry name" value="NA-bd_OB-fold"/>
</dbReference>
<dbReference type="SMART" id="SM00316">
    <property type="entry name" value="S1"/>
    <property type="match status" value="1"/>
</dbReference>
<dbReference type="PANTHER" id="PTHR10724">
    <property type="entry name" value="30S RIBOSOMAL PROTEIN S1"/>
    <property type="match status" value="1"/>
</dbReference>
<accession>A0A0R2K533</accession>
<dbReference type="InterPro" id="IPR003029">
    <property type="entry name" value="S1_domain"/>
</dbReference>
<organism evidence="5 6">
    <name type="scientific">Ligilactobacillus acidipiscis</name>
    <dbReference type="NCBI Taxonomy" id="89059"/>
    <lineage>
        <taxon>Bacteria</taxon>
        <taxon>Bacillati</taxon>
        <taxon>Bacillota</taxon>
        <taxon>Bacilli</taxon>
        <taxon>Lactobacillales</taxon>
        <taxon>Lactobacillaceae</taxon>
        <taxon>Ligilactobacillus</taxon>
    </lineage>
</organism>
<dbReference type="SUPFAM" id="SSF50249">
    <property type="entry name" value="Nucleic acid-binding proteins"/>
    <property type="match status" value="1"/>
</dbReference>
<dbReference type="InterPro" id="IPR050437">
    <property type="entry name" value="Ribos_protein_bS1-like"/>
</dbReference>
<evidence type="ECO:0000256" key="1">
    <source>
        <dbReference type="ARBA" id="ARBA00006767"/>
    </source>
</evidence>
<evidence type="ECO:0000256" key="3">
    <source>
        <dbReference type="ARBA" id="ARBA00023274"/>
    </source>
</evidence>
<reference evidence="5 6" key="1">
    <citation type="journal article" date="2015" name="Genome Announc.">
        <title>Expanding the biotechnology potential of lactobacilli through comparative genomics of 213 strains and associated genera.</title>
        <authorList>
            <person name="Sun Z."/>
            <person name="Harris H.M."/>
            <person name="McCann A."/>
            <person name="Guo C."/>
            <person name="Argimon S."/>
            <person name="Zhang W."/>
            <person name="Yang X."/>
            <person name="Jeffery I.B."/>
            <person name="Cooney J.C."/>
            <person name="Kagawa T.F."/>
            <person name="Liu W."/>
            <person name="Song Y."/>
            <person name="Salvetti E."/>
            <person name="Wrobel A."/>
            <person name="Rasinkangas P."/>
            <person name="Parkhill J."/>
            <person name="Rea M.C."/>
            <person name="O'Sullivan O."/>
            <person name="Ritari J."/>
            <person name="Douillard F.P."/>
            <person name="Paul Ross R."/>
            <person name="Yang R."/>
            <person name="Briner A.E."/>
            <person name="Felis G.E."/>
            <person name="de Vos W.M."/>
            <person name="Barrangou R."/>
            <person name="Klaenhammer T.R."/>
            <person name="Caufield P.W."/>
            <person name="Cui Y."/>
            <person name="Zhang H."/>
            <person name="O'Toole P.W."/>
        </authorList>
    </citation>
    <scope>NUCLEOTIDE SEQUENCE [LARGE SCALE GENOMIC DNA]</scope>
    <source>
        <strain evidence="5 6">DSM 15353</strain>
    </source>
</reference>
<dbReference type="GO" id="GO:0003735">
    <property type="term" value="F:structural constituent of ribosome"/>
    <property type="evidence" value="ECO:0007669"/>
    <property type="project" value="TreeGrafter"/>
</dbReference>
<keyword evidence="3" id="KW-0687">Ribonucleoprotein</keyword>
<comment type="caution">
    <text evidence="5">The sequence shown here is derived from an EMBL/GenBank/DDBJ whole genome shotgun (WGS) entry which is preliminary data.</text>
</comment>
<dbReference type="GO" id="GO:0016740">
    <property type="term" value="F:transferase activity"/>
    <property type="evidence" value="ECO:0007669"/>
    <property type="project" value="UniProtKB-KW"/>
</dbReference>
<gene>
    <name evidence="5" type="ORF">IV43_GL001118</name>
</gene>